<organism evidence="3 4">
    <name type="scientific">Micromonospora sicca</name>
    <dbReference type="NCBI Taxonomy" id="2202420"/>
    <lineage>
        <taxon>Bacteria</taxon>
        <taxon>Bacillati</taxon>
        <taxon>Actinomycetota</taxon>
        <taxon>Actinomycetes</taxon>
        <taxon>Micromonosporales</taxon>
        <taxon>Micromonosporaceae</taxon>
        <taxon>Micromonospora</taxon>
    </lineage>
</organism>
<dbReference type="InterPro" id="IPR058581">
    <property type="entry name" value="TM_HPP"/>
</dbReference>
<dbReference type="Proteomes" id="UP000246050">
    <property type="component" value="Unassembled WGS sequence"/>
</dbReference>
<keyword evidence="1" id="KW-1133">Transmembrane helix</keyword>
<evidence type="ECO:0000313" key="4">
    <source>
        <dbReference type="Proteomes" id="UP000246050"/>
    </source>
</evidence>
<evidence type="ECO:0000313" key="3">
    <source>
        <dbReference type="EMBL" id="PWR14804.1"/>
    </source>
</evidence>
<accession>A0A317DKB5</accession>
<dbReference type="RefSeq" id="WP_109802066.1">
    <property type="nucleotide sequence ID" value="NZ_QGKS01000213.1"/>
</dbReference>
<dbReference type="OrthoDB" id="9811720at2"/>
<comment type="caution">
    <text evidence="3">The sequence shown here is derived from an EMBL/GenBank/DDBJ whole genome shotgun (WGS) entry which is preliminary data.</text>
</comment>
<feature type="transmembrane region" description="Helical" evidence="1">
    <location>
        <begin position="99"/>
        <end position="122"/>
    </location>
</feature>
<dbReference type="Pfam" id="PF04982">
    <property type="entry name" value="TM_HPP"/>
    <property type="match status" value="1"/>
</dbReference>
<keyword evidence="1" id="KW-0812">Transmembrane</keyword>
<feature type="domain" description="HPP transmembrane region" evidence="2">
    <location>
        <begin position="12"/>
        <end position="167"/>
    </location>
</feature>
<sequence length="179" mass="18316">MAAQNEQNAPRAGTAGRAFAGSGAALVVAGTVALLTRQPWLFPSLGPAVMLHVEQPGKPESAPRNTVIGHLVALLAGYALLVLTGLADHRSALQEGVSVPRIVAAAGSLAVTAAVLVLLDAAHPPAGATTLIVSLGLLRTPSQLVTAFAAVLLVTLVDWLFIRATGRPMPFWAPSKKEG</sequence>
<reference evidence="3 4" key="1">
    <citation type="submission" date="2018-05" db="EMBL/GenBank/DDBJ databases">
        <title>Micromonosporas from Atacama Desert.</title>
        <authorList>
            <person name="Carro L."/>
            <person name="Golinska P."/>
            <person name="Klenk H.-P."/>
            <person name="Goodfellow M."/>
        </authorList>
    </citation>
    <scope>NUCLEOTIDE SEQUENCE [LARGE SCALE GENOMIC DNA]</scope>
    <source>
        <strain evidence="3 4">4G51</strain>
    </source>
</reference>
<evidence type="ECO:0000256" key="1">
    <source>
        <dbReference type="SAM" id="Phobius"/>
    </source>
</evidence>
<evidence type="ECO:0000259" key="2">
    <source>
        <dbReference type="Pfam" id="PF04982"/>
    </source>
</evidence>
<gene>
    <name evidence="3" type="ORF">DKT69_14365</name>
</gene>
<dbReference type="EMBL" id="QGKS01000213">
    <property type="protein sequence ID" value="PWR14804.1"/>
    <property type="molecule type" value="Genomic_DNA"/>
</dbReference>
<feature type="transmembrane region" description="Helical" evidence="1">
    <location>
        <begin position="142"/>
        <end position="162"/>
    </location>
</feature>
<keyword evidence="1" id="KW-0472">Membrane</keyword>
<proteinExistence type="predicted"/>
<name>A0A317DKB5_9ACTN</name>
<feature type="transmembrane region" description="Helical" evidence="1">
    <location>
        <begin position="18"/>
        <end position="36"/>
    </location>
</feature>
<dbReference type="AlphaFoldDB" id="A0A317DKB5"/>
<feature type="transmembrane region" description="Helical" evidence="1">
    <location>
        <begin position="67"/>
        <end position="87"/>
    </location>
</feature>
<protein>
    <submittedName>
        <fullName evidence="3">HPP family protein</fullName>
    </submittedName>
</protein>